<sequence>MPTPQQSEGKDLHRRFAEAAKGVTELYRNATLSYNAGYRDALLLVERYALIAAQSGEATPHGALRRDDRTSDGGTDRNSHLSDQSISNGDSISISSSQDSAIPASRTSFAQWGTQSPQLLNIKQLLWFIQNIVKSHDALTGAPRTLKRRRRRSCSSAGARGCAVGNDNEDNTSSGEGGGSGGGFGGLPIPRFRSPQHRAENWNELLLLGEGRATPHTDADGINSEGEL</sequence>
<feature type="region of interest" description="Disordered" evidence="1">
    <location>
        <begin position="209"/>
        <end position="228"/>
    </location>
</feature>
<evidence type="ECO:0000313" key="3">
    <source>
        <dbReference type="Proteomes" id="UP000195570"/>
    </source>
</evidence>
<feature type="region of interest" description="Disordered" evidence="1">
    <location>
        <begin position="149"/>
        <end position="195"/>
    </location>
</feature>
<dbReference type="AlphaFoldDB" id="A0A1G4IGP9"/>
<organism evidence="2 3">
    <name type="scientific">Trypanosoma equiperdum</name>
    <dbReference type="NCBI Taxonomy" id="5694"/>
    <lineage>
        <taxon>Eukaryota</taxon>
        <taxon>Discoba</taxon>
        <taxon>Euglenozoa</taxon>
        <taxon>Kinetoplastea</taxon>
        <taxon>Metakinetoplastina</taxon>
        <taxon>Trypanosomatida</taxon>
        <taxon>Trypanosomatidae</taxon>
        <taxon>Trypanosoma</taxon>
    </lineage>
</organism>
<gene>
    <name evidence="2" type="ORF">TEOVI_000317400</name>
</gene>
<dbReference type="RefSeq" id="XP_067082230.1">
    <property type="nucleotide sequence ID" value="XM_067226129.1"/>
</dbReference>
<proteinExistence type="predicted"/>
<feature type="compositionally biased region" description="Low complexity" evidence="1">
    <location>
        <begin position="154"/>
        <end position="163"/>
    </location>
</feature>
<feature type="region of interest" description="Disordered" evidence="1">
    <location>
        <begin position="57"/>
        <end position="99"/>
    </location>
</feature>
<reference evidence="2" key="1">
    <citation type="submission" date="2016-09" db="EMBL/GenBank/DDBJ databases">
        <authorList>
            <person name="Hebert L."/>
            <person name="Moumen B."/>
        </authorList>
    </citation>
    <scope>NUCLEOTIDE SEQUENCE [LARGE SCALE GENOMIC DNA]</scope>
    <source>
        <strain evidence="2">OVI</strain>
    </source>
</reference>
<evidence type="ECO:0000256" key="1">
    <source>
        <dbReference type="SAM" id="MobiDB-lite"/>
    </source>
</evidence>
<dbReference type="VEuPathDB" id="TriTrypDB:TEOVI_000317400"/>
<feature type="compositionally biased region" description="Low complexity" evidence="1">
    <location>
        <begin position="82"/>
        <end position="99"/>
    </location>
</feature>
<comment type="caution">
    <text evidence="2">The sequence shown here is derived from an EMBL/GenBank/DDBJ whole genome shotgun (WGS) entry which is preliminary data.</text>
</comment>
<name>A0A1G4IGP9_TRYEQ</name>
<keyword evidence="3" id="KW-1185">Reference proteome</keyword>
<dbReference type="GeneID" id="92377114"/>
<feature type="compositionally biased region" description="Basic and acidic residues" evidence="1">
    <location>
        <begin position="64"/>
        <end position="80"/>
    </location>
</feature>
<protein>
    <submittedName>
        <fullName evidence="2">Uncharacterized protein</fullName>
    </submittedName>
</protein>
<evidence type="ECO:0000313" key="2">
    <source>
        <dbReference type="EMBL" id="SCU71593.1"/>
    </source>
</evidence>
<dbReference type="Proteomes" id="UP000195570">
    <property type="component" value="Unassembled WGS sequence"/>
</dbReference>
<accession>A0A1G4IGP9</accession>
<dbReference type="EMBL" id="CZPT02001674">
    <property type="protein sequence ID" value="SCU71593.1"/>
    <property type="molecule type" value="Genomic_DNA"/>
</dbReference>
<feature type="compositionally biased region" description="Gly residues" evidence="1">
    <location>
        <begin position="175"/>
        <end position="186"/>
    </location>
</feature>